<sequence>MQTRHGFTLLSLQEFEHWLTQQRVGRTVLTLQQHHTWSPSYRQFSGANHFELQQGMKYHHVTNNGWADIGQHFTSFPDGSIMTGRSLELVPACIKGQNAHAICIEHIGNFDAGSDTMSPSHRSAIVGMTASICRRFAIPVNTDRVVYHHWFDLDTGARTNGTGTTKTCPGTAFFGGNTVQHAQNSFLPLVRQQLGGQPPAPLPSTVRYGVVKADTLNVRAAPAANAARSNIVRLGAILRIHDERDGWYRLSATNEEWVSTRYVQLVDRATVNADVLNVRSGPGTQFDKLAALARSQEVFVHERRDGWCRIGQESRWVAASHLTFA</sequence>
<dbReference type="InterPro" id="IPR036505">
    <property type="entry name" value="Amidase/PGRP_sf"/>
</dbReference>
<dbReference type="Pfam" id="PF01510">
    <property type="entry name" value="Amidase_2"/>
    <property type="match status" value="1"/>
</dbReference>
<gene>
    <name evidence="3" type="ORF">DGD08_10115</name>
</gene>
<dbReference type="PANTHER" id="PTHR34408">
    <property type="entry name" value="FAMILY PROTEIN, PUTATIVE-RELATED"/>
    <property type="match status" value="1"/>
</dbReference>
<dbReference type="GO" id="GO:0009253">
    <property type="term" value="P:peptidoglycan catabolic process"/>
    <property type="evidence" value="ECO:0007669"/>
    <property type="project" value="InterPro"/>
</dbReference>
<dbReference type="OMA" id="ICIEHIG"/>
<dbReference type="InterPro" id="IPR003646">
    <property type="entry name" value="SH3-like_bac-type"/>
</dbReference>
<dbReference type="Gene3D" id="3.40.80.10">
    <property type="entry name" value="Peptidoglycan recognition protein-like"/>
    <property type="match status" value="1"/>
</dbReference>
<evidence type="ECO:0000313" key="4">
    <source>
        <dbReference type="Proteomes" id="UP000264071"/>
    </source>
</evidence>
<dbReference type="AlphaFoldDB" id="A0A3D4V9Y3"/>
<name>A0A3D4V9Y3_9BACT</name>
<evidence type="ECO:0000313" key="3">
    <source>
        <dbReference type="EMBL" id="HCT57542.1"/>
    </source>
</evidence>
<dbReference type="EMBL" id="DPIY01000009">
    <property type="protein sequence ID" value="HCT57542.1"/>
    <property type="molecule type" value="Genomic_DNA"/>
</dbReference>
<dbReference type="InterPro" id="IPR002502">
    <property type="entry name" value="Amidase_domain"/>
</dbReference>
<evidence type="ECO:0000259" key="2">
    <source>
        <dbReference type="Pfam" id="PF08239"/>
    </source>
</evidence>
<dbReference type="GO" id="GO:0008745">
    <property type="term" value="F:N-acetylmuramoyl-L-alanine amidase activity"/>
    <property type="evidence" value="ECO:0007669"/>
    <property type="project" value="InterPro"/>
</dbReference>
<feature type="domain" description="SH3b" evidence="2">
    <location>
        <begin position="214"/>
        <end position="264"/>
    </location>
</feature>
<feature type="domain" description="N-acetylmuramoyl-L-alanine amidase" evidence="1">
    <location>
        <begin position="27"/>
        <end position="170"/>
    </location>
</feature>
<dbReference type="InterPro" id="IPR052354">
    <property type="entry name" value="Cell_Wall_Dynamics_Protein"/>
</dbReference>
<dbReference type="Pfam" id="PF08239">
    <property type="entry name" value="SH3_3"/>
    <property type="match status" value="2"/>
</dbReference>
<dbReference type="SUPFAM" id="SSF55846">
    <property type="entry name" value="N-acetylmuramoyl-L-alanine amidase-like"/>
    <property type="match status" value="1"/>
</dbReference>
<feature type="domain" description="SH3b" evidence="2">
    <location>
        <begin position="274"/>
        <end position="322"/>
    </location>
</feature>
<protein>
    <submittedName>
        <fullName evidence="3">Amidase</fullName>
    </submittedName>
</protein>
<dbReference type="PANTHER" id="PTHR34408:SF1">
    <property type="entry name" value="GLYCOSYL HYDROLASE FAMILY 19 DOMAIN-CONTAINING PROTEIN HI_1415"/>
    <property type="match status" value="1"/>
</dbReference>
<accession>A0A3D4V9Y3</accession>
<organism evidence="3 4">
    <name type="scientific">Gemmatimonas aurantiaca</name>
    <dbReference type="NCBI Taxonomy" id="173480"/>
    <lineage>
        <taxon>Bacteria</taxon>
        <taxon>Pseudomonadati</taxon>
        <taxon>Gemmatimonadota</taxon>
        <taxon>Gemmatimonadia</taxon>
        <taxon>Gemmatimonadales</taxon>
        <taxon>Gemmatimonadaceae</taxon>
        <taxon>Gemmatimonas</taxon>
    </lineage>
</organism>
<evidence type="ECO:0000259" key="1">
    <source>
        <dbReference type="Pfam" id="PF01510"/>
    </source>
</evidence>
<comment type="caution">
    <text evidence="3">The sequence shown here is derived from an EMBL/GenBank/DDBJ whole genome shotgun (WGS) entry which is preliminary data.</text>
</comment>
<proteinExistence type="predicted"/>
<reference evidence="3 4" key="1">
    <citation type="journal article" date="2018" name="Nat. Biotechnol.">
        <title>A standardized bacterial taxonomy based on genome phylogeny substantially revises the tree of life.</title>
        <authorList>
            <person name="Parks D.H."/>
            <person name="Chuvochina M."/>
            <person name="Waite D.W."/>
            <person name="Rinke C."/>
            <person name="Skarshewski A."/>
            <person name="Chaumeil P.A."/>
            <person name="Hugenholtz P."/>
        </authorList>
    </citation>
    <scope>NUCLEOTIDE SEQUENCE [LARGE SCALE GENOMIC DNA]</scope>
    <source>
        <strain evidence="3">UBA8844</strain>
    </source>
</reference>
<dbReference type="Gene3D" id="2.30.30.40">
    <property type="entry name" value="SH3 Domains"/>
    <property type="match status" value="2"/>
</dbReference>
<dbReference type="Proteomes" id="UP000264071">
    <property type="component" value="Unassembled WGS sequence"/>
</dbReference>